<feature type="region of interest" description="Disordered" evidence="1">
    <location>
        <begin position="70"/>
        <end position="102"/>
    </location>
</feature>
<accession>A0A1I5H7M1</accession>
<dbReference type="AlphaFoldDB" id="A0A1I5H7M1"/>
<gene>
    <name evidence="2" type="ORF">SAMN05216207_105910</name>
</gene>
<proteinExistence type="predicted"/>
<dbReference type="RefSeq" id="WP_093355233.1">
    <property type="nucleotide sequence ID" value="NZ_FOUY01000059.1"/>
</dbReference>
<reference evidence="2 3" key="1">
    <citation type="submission" date="2016-10" db="EMBL/GenBank/DDBJ databases">
        <authorList>
            <person name="de Groot N.N."/>
        </authorList>
    </citation>
    <scope>NUCLEOTIDE SEQUENCE [LARGE SCALE GENOMIC DNA]</scope>
    <source>
        <strain evidence="2 3">CGMCC 4.1877</strain>
    </source>
</reference>
<protein>
    <submittedName>
        <fullName evidence="2">Uncharacterized protein</fullName>
    </submittedName>
</protein>
<evidence type="ECO:0000256" key="1">
    <source>
        <dbReference type="SAM" id="MobiDB-lite"/>
    </source>
</evidence>
<name>A0A1I5H7M1_PSUAM</name>
<dbReference type="Proteomes" id="UP000199614">
    <property type="component" value="Unassembled WGS sequence"/>
</dbReference>
<evidence type="ECO:0000313" key="2">
    <source>
        <dbReference type="EMBL" id="SFO44207.1"/>
    </source>
</evidence>
<dbReference type="OrthoDB" id="9804442at2"/>
<keyword evidence="3" id="KW-1185">Reference proteome</keyword>
<evidence type="ECO:0000313" key="3">
    <source>
        <dbReference type="Proteomes" id="UP000199614"/>
    </source>
</evidence>
<organism evidence="2 3">
    <name type="scientific">Pseudonocardia ammonioxydans</name>
    <dbReference type="NCBI Taxonomy" id="260086"/>
    <lineage>
        <taxon>Bacteria</taxon>
        <taxon>Bacillati</taxon>
        <taxon>Actinomycetota</taxon>
        <taxon>Actinomycetes</taxon>
        <taxon>Pseudonocardiales</taxon>
        <taxon>Pseudonocardiaceae</taxon>
        <taxon>Pseudonocardia</taxon>
    </lineage>
</organism>
<dbReference type="EMBL" id="FOUY01000059">
    <property type="protein sequence ID" value="SFO44207.1"/>
    <property type="molecule type" value="Genomic_DNA"/>
</dbReference>
<sequence length="102" mass="11257">MSECNGRVGGLDPVVRAAIGPRQPGGTYRNGYLNLEYRVEEILASDAARELIPFADFAIVQIDVTGSQPGRRRVHCTSWNPRRDEVVQPPDTEPGSIRLVKP</sequence>